<organism evidence="1">
    <name type="scientific">marine sediment metagenome</name>
    <dbReference type="NCBI Taxonomy" id="412755"/>
    <lineage>
        <taxon>unclassified sequences</taxon>
        <taxon>metagenomes</taxon>
        <taxon>ecological metagenomes</taxon>
    </lineage>
</organism>
<sequence>MPIQDGFGKIGFFEDFQGLTDDDDITLTSGTPARWKDVLMVPISGNVAQNVVVNEGGGVISFSGAAQAADGIALLSAPMQPSGNGTIVVVGRWKASAVTDYRVFFGWQETCDRDTTVNPFTLNGTTLTDNDGGQVVGLYYDSQATTDGMRFMSSSDGTADTTAACTSRTGAITLGALGILAGETLA</sequence>
<feature type="non-terminal residue" evidence="1">
    <location>
        <position position="186"/>
    </location>
</feature>
<comment type="caution">
    <text evidence="1">The sequence shown here is derived from an EMBL/GenBank/DDBJ whole genome shotgun (WGS) entry which is preliminary data.</text>
</comment>
<accession>A0A0F9FGY6</accession>
<proteinExistence type="predicted"/>
<dbReference type="EMBL" id="LAZR01021378">
    <property type="protein sequence ID" value="KKL85533.1"/>
    <property type="molecule type" value="Genomic_DNA"/>
</dbReference>
<gene>
    <name evidence="1" type="ORF">LCGC14_1953760</name>
</gene>
<protein>
    <submittedName>
        <fullName evidence="1">Uncharacterized protein</fullName>
    </submittedName>
</protein>
<dbReference type="AlphaFoldDB" id="A0A0F9FGY6"/>
<name>A0A0F9FGY6_9ZZZZ</name>
<reference evidence="1" key="1">
    <citation type="journal article" date="2015" name="Nature">
        <title>Complex archaea that bridge the gap between prokaryotes and eukaryotes.</title>
        <authorList>
            <person name="Spang A."/>
            <person name="Saw J.H."/>
            <person name="Jorgensen S.L."/>
            <person name="Zaremba-Niedzwiedzka K."/>
            <person name="Martijn J."/>
            <person name="Lind A.E."/>
            <person name="van Eijk R."/>
            <person name="Schleper C."/>
            <person name="Guy L."/>
            <person name="Ettema T.J."/>
        </authorList>
    </citation>
    <scope>NUCLEOTIDE SEQUENCE</scope>
</reference>
<evidence type="ECO:0000313" key="1">
    <source>
        <dbReference type="EMBL" id="KKL85533.1"/>
    </source>
</evidence>